<proteinExistence type="predicted"/>
<gene>
    <name evidence="1" type="ORF">TIFTF001_012327</name>
</gene>
<dbReference type="Proteomes" id="UP001187192">
    <property type="component" value="Unassembled WGS sequence"/>
</dbReference>
<protein>
    <submittedName>
        <fullName evidence="1">Uncharacterized protein</fullName>
    </submittedName>
</protein>
<keyword evidence="2" id="KW-1185">Reference proteome</keyword>
<dbReference type="EMBL" id="BTGU01000015">
    <property type="protein sequence ID" value="GMN43134.1"/>
    <property type="molecule type" value="Genomic_DNA"/>
</dbReference>
<evidence type="ECO:0000313" key="2">
    <source>
        <dbReference type="Proteomes" id="UP001187192"/>
    </source>
</evidence>
<dbReference type="Gramene" id="FCD_00024901-RA">
    <property type="protein sequence ID" value="FCD_00024901-RA:cds"/>
    <property type="gene ID" value="FCD_00024901"/>
</dbReference>
<sequence length="96" mass="11041">MPRTTRSSLEAEFGDAEKRADRELREENVGRKYEVELRIGKIRGLSGLREKRDRGSDGGTRFRRQSVEESAISVARHQHWIGTLRRSTGPLEICVF</sequence>
<reference evidence="1" key="1">
    <citation type="submission" date="2023-07" db="EMBL/GenBank/DDBJ databases">
        <title>draft genome sequence of fig (Ficus carica).</title>
        <authorList>
            <person name="Takahashi T."/>
            <person name="Nishimura K."/>
        </authorList>
    </citation>
    <scope>NUCLEOTIDE SEQUENCE</scope>
</reference>
<evidence type="ECO:0000313" key="1">
    <source>
        <dbReference type="EMBL" id="GMN43134.1"/>
    </source>
</evidence>
<comment type="caution">
    <text evidence="1">The sequence shown here is derived from an EMBL/GenBank/DDBJ whole genome shotgun (WGS) entry which is preliminary data.</text>
</comment>
<name>A0AA88DI21_FICCA</name>
<organism evidence="1 2">
    <name type="scientific">Ficus carica</name>
    <name type="common">Common fig</name>
    <dbReference type="NCBI Taxonomy" id="3494"/>
    <lineage>
        <taxon>Eukaryota</taxon>
        <taxon>Viridiplantae</taxon>
        <taxon>Streptophyta</taxon>
        <taxon>Embryophyta</taxon>
        <taxon>Tracheophyta</taxon>
        <taxon>Spermatophyta</taxon>
        <taxon>Magnoliopsida</taxon>
        <taxon>eudicotyledons</taxon>
        <taxon>Gunneridae</taxon>
        <taxon>Pentapetalae</taxon>
        <taxon>rosids</taxon>
        <taxon>fabids</taxon>
        <taxon>Rosales</taxon>
        <taxon>Moraceae</taxon>
        <taxon>Ficeae</taxon>
        <taxon>Ficus</taxon>
    </lineage>
</organism>
<accession>A0AA88DI21</accession>
<dbReference type="AlphaFoldDB" id="A0AA88DI21"/>